<dbReference type="Proteomes" id="UP000006461">
    <property type="component" value="Chromosome"/>
</dbReference>
<accession>I4F468</accession>
<sequence>MTPGCSALKPACQAVMAACCALEPAPTRSPLSSAEELPLALLSEPLLLVSSFEAPQAAVARTAASDADTAAARVVVLSFNSVPFDWCARTS</sequence>
<dbReference type="KEGG" id="mmar:MODMU_5051"/>
<gene>
    <name evidence="1" type="ordered locus">MODMU_5051</name>
</gene>
<name>I4F468_MODI5</name>
<keyword evidence="2" id="KW-1185">Reference proteome</keyword>
<proteinExistence type="predicted"/>
<dbReference type="EMBL" id="FO203431">
    <property type="protein sequence ID" value="CCH90431.1"/>
    <property type="molecule type" value="Genomic_DNA"/>
</dbReference>
<dbReference type="AlphaFoldDB" id="I4F468"/>
<organism evidence="1 2">
    <name type="scientific">Modestobacter italicus (strain DSM 44449 / CECT 9708 / BC 501)</name>
    <dbReference type="NCBI Taxonomy" id="2732864"/>
    <lineage>
        <taxon>Bacteria</taxon>
        <taxon>Bacillati</taxon>
        <taxon>Actinomycetota</taxon>
        <taxon>Actinomycetes</taxon>
        <taxon>Geodermatophilales</taxon>
        <taxon>Geodermatophilaceae</taxon>
        <taxon>Modestobacter</taxon>
    </lineage>
</organism>
<protein>
    <submittedName>
        <fullName evidence="1">Uncharacterized protein</fullName>
    </submittedName>
</protein>
<evidence type="ECO:0000313" key="1">
    <source>
        <dbReference type="EMBL" id="CCH90431.1"/>
    </source>
</evidence>
<reference evidence="1 2" key="1">
    <citation type="journal article" date="2012" name="J. Bacteriol.">
        <title>Genome Sequence of Radiation-Resistant Modestobacter marinus Strain BC501, a Representative Actinobacterium That Thrives on Calcareous Stone Surfaces.</title>
        <authorList>
            <person name="Normand P."/>
            <person name="Gury J."/>
            <person name="Pujic P."/>
            <person name="Chouaia B."/>
            <person name="Crotti E."/>
            <person name="Brusetti L."/>
            <person name="Daffonchio D."/>
            <person name="Vacherie B."/>
            <person name="Barbe V."/>
            <person name="Medigue C."/>
            <person name="Calteau A."/>
            <person name="Ghodhbane-Gtari F."/>
            <person name="Essoussi I."/>
            <person name="Nouioui I."/>
            <person name="Abbassi-Ghozzi I."/>
            <person name="Gtari M."/>
        </authorList>
    </citation>
    <scope>NUCLEOTIDE SEQUENCE [LARGE SCALE GENOMIC DNA]</scope>
    <source>
        <strain evidence="2">BC 501</strain>
    </source>
</reference>
<dbReference type="HOGENOM" id="CLU_2423683_0_0_11"/>
<evidence type="ECO:0000313" key="2">
    <source>
        <dbReference type="Proteomes" id="UP000006461"/>
    </source>
</evidence>